<evidence type="ECO:0000256" key="3">
    <source>
        <dbReference type="SAM" id="SignalP"/>
    </source>
</evidence>
<keyword evidence="2" id="KW-0812">Transmembrane</keyword>
<keyword evidence="5" id="KW-1185">Reference proteome</keyword>
<keyword evidence="2" id="KW-0472">Membrane</keyword>
<dbReference type="EnsemblMetazoa" id="G8938.1">
    <property type="protein sequence ID" value="G8938.1:cds"/>
    <property type="gene ID" value="G8938"/>
</dbReference>
<sequence length="810" mass="89907">MSCNMVTWFRLSTTLAILIIQLHLPLSVNDGCQKAVNDVKIVTSCPKSKEEWDIAALNKNCSKLAAVAKTKNCTIKEKQPEYHCVFNSLRNKLLEVCADKRFIFGYCTEFNELGGVIQNHYQVPCEKCNDSYYSSDAYKYQRCYELVNQTLNSTDLDLGIPELGNETKFSFSITFTVTFASILLCGLAVTIVLFYKRRSELPIKEIDIEEGQSLMDENRIGKETTTLPTTTRATTPSVSSPIPSVTPGTPTPSGPTPSVTPTPSGPTPSGTPPPSGPTPSVTPTPSGPTPSVTPTPSGPTPSGPTPSVTPTPSGPTPSVTPKPSGPTTTTVTTCVDEMLTAGPNVLSPSSDDIPVENIPNVFNPVGASKITSTPSPTVEFTLNSDQPPQVTTVKATVLNAEKVEVTLEQPNGDKTTKTPVISPDGTVEVNFKGETGSKIIITITKKDPTAPSTVSGVEVKACTEEAESKPFRQYLYCKAEEFEHFHFIYDQIWEYKQRLDNENRRHDLTIEMPKNVVIRIELVGKFTVDNLQLLPRGKLSKKEKKDETIWETILVCFENYVSLKSALEARREECACNMILIKSVLVATDNKTGSIRVVDQNKENILDTITSYLEKPLGDILQKWSDIYTERVDEIMAFKKTILDHNKDNKTPNVADNKEKCLSRKPDKVNVTNTKTISRRGQVNKDTDDKELRTFINSESFEKDPLKEEKRKLFWSLSGILVKTNKDESDTFAPTDRHEFTKTNQTTFTEDKHLSNQGEFSVLKLTMNQTEDNQNGEKSVGFEGIRYSNQEHEVHTTRHNKTNSTENSDE</sequence>
<keyword evidence="2" id="KW-1133">Transmembrane helix</keyword>
<evidence type="ECO:0000313" key="5">
    <source>
        <dbReference type="Proteomes" id="UP000005408"/>
    </source>
</evidence>
<dbReference type="PRINTS" id="PR01217">
    <property type="entry name" value="PRICHEXTENSN"/>
</dbReference>
<accession>A0A8W8NR62</accession>
<feature type="transmembrane region" description="Helical" evidence="2">
    <location>
        <begin position="169"/>
        <end position="195"/>
    </location>
</feature>
<evidence type="ECO:0000256" key="1">
    <source>
        <dbReference type="SAM" id="MobiDB-lite"/>
    </source>
</evidence>
<feature type="chain" id="PRO_5036486931" evidence="3">
    <location>
        <begin position="17"/>
        <end position="810"/>
    </location>
</feature>
<feature type="signal peptide" evidence="3">
    <location>
        <begin position="1"/>
        <end position="16"/>
    </location>
</feature>
<evidence type="ECO:0000313" key="4">
    <source>
        <dbReference type="EnsemblMetazoa" id="G8938.1:cds"/>
    </source>
</evidence>
<name>A0A8W8NR62_MAGGI</name>
<feature type="compositionally biased region" description="Low complexity" evidence="1">
    <location>
        <begin position="224"/>
        <end position="248"/>
    </location>
</feature>
<feature type="region of interest" description="Disordered" evidence="1">
    <location>
        <begin position="217"/>
        <end position="330"/>
    </location>
</feature>
<feature type="compositionally biased region" description="Pro residues" evidence="1">
    <location>
        <begin position="249"/>
        <end position="324"/>
    </location>
</feature>
<proteinExistence type="predicted"/>
<feature type="region of interest" description="Disordered" evidence="1">
    <location>
        <begin position="770"/>
        <end position="810"/>
    </location>
</feature>
<keyword evidence="3" id="KW-0732">Signal</keyword>
<dbReference type="Proteomes" id="UP000005408">
    <property type="component" value="Unassembled WGS sequence"/>
</dbReference>
<dbReference type="AlphaFoldDB" id="A0A8W8NR62"/>
<organism evidence="4 5">
    <name type="scientific">Magallana gigas</name>
    <name type="common">Pacific oyster</name>
    <name type="synonym">Crassostrea gigas</name>
    <dbReference type="NCBI Taxonomy" id="29159"/>
    <lineage>
        <taxon>Eukaryota</taxon>
        <taxon>Metazoa</taxon>
        <taxon>Spiralia</taxon>
        <taxon>Lophotrochozoa</taxon>
        <taxon>Mollusca</taxon>
        <taxon>Bivalvia</taxon>
        <taxon>Autobranchia</taxon>
        <taxon>Pteriomorphia</taxon>
        <taxon>Ostreida</taxon>
        <taxon>Ostreoidea</taxon>
        <taxon>Ostreidae</taxon>
        <taxon>Magallana</taxon>
    </lineage>
</organism>
<evidence type="ECO:0000256" key="2">
    <source>
        <dbReference type="SAM" id="Phobius"/>
    </source>
</evidence>
<protein>
    <submittedName>
        <fullName evidence="4">Uncharacterized protein</fullName>
    </submittedName>
</protein>
<reference evidence="4" key="1">
    <citation type="submission" date="2022-08" db="UniProtKB">
        <authorList>
            <consortium name="EnsemblMetazoa"/>
        </authorList>
    </citation>
    <scope>IDENTIFICATION</scope>
    <source>
        <strain evidence="4">05x7-T-G4-1.051#20</strain>
    </source>
</reference>